<name>A0ACA9YD48_9ASCO</name>
<evidence type="ECO:0000313" key="2">
    <source>
        <dbReference type="Proteomes" id="UP001152531"/>
    </source>
</evidence>
<keyword evidence="2" id="KW-1185">Reference proteome</keyword>
<protein>
    <submittedName>
        <fullName evidence="1">Translation machinery-associated protein 64</fullName>
    </submittedName>
</protein>
<dbReference type="EMBL" id="CALSDN010000012">
    <property type="protein sequence ID" value="CAH6722991.1"/>
    <property type="molecule type" value="Genomic_DNA"/>
</dbReference>
<gene>
    <name evidence="1" type="ORF">CLIB1444_12S01816</name>
</gene>
<organism evidence="1 2">
    <name type="scientific">[Candida] jaroonii</name>
    <dbReference type="NCBI Taxonomy" id="467808"/>
    <lineage>
        <taxon>Eukaryota</taxon>
        <taxon>Fungi</taxon>
        <taxon>Dikarya</taxon>
        <taxon>Ascomycota</taxon>
        <taxon>Saccharomycotina</taxon>
        <taxon>Pichiomycetes</taxon>
        <taxon>Debaryomycetaceae</taxon>
        <taxon>Yamadazyma</taxon>
    </lineage>
</organism>
<reference evidence="1" key="1">
    <citation type="submission" date="2022-06" db="EMBL/GenBank/DDBJ databases">
        <authorList>
            <person name="Legras J.-L."/>
            <person name="Devillers H."/>
            <person name="Grondin C."/>
        </authorList>
    </citation>
    <scope>NUCLEOTIDE SEQUENCE</scope>
    <source>
        <strain evidence="1">CLIB 1444</strain>
    </source>
</reference>
<evidence type="ECO:0000313" key="1">
    <source>
        <dbReference type="EMBL" id="CAH6722991.1"/>
    </source>
</evidence>
<comment type="caution">
    <text evidence="1">The sequence shown here is derived from an EMBL/GenBank/DDBJ whole genome shotgun (WGS) entry which is preliminary data.</text>
</comment>
<sequence length="568" mass="64391">MFKKNPQPKASANIKSSERRKLLGSICEAYDIPKDKLSKEAELKLLPSVIKQASFKSVQGFQGTIYYNTDETPLYFKSRDSQMYPSVFTCWENGYLLPLVVTHEKVIDHLKGGANLMLPGCLLPFPKEIARGNVVGIIDYKNPGVVIAVGEANIDLGKITELTQGVAVTVFHVVGDELCKLNKLVDIDEPKEVDVSEPWKGEGSEDAEGNSETQEEVPSEAVSETESEIPQTQSDNQPQTQSDIDMNDLAEQVNTLTVEEIDNFFTRSLLQSIKLDDIETPINASNFMSNHVLKNLPQIDSQYKNIKKTSWKKTGKFLKAMVKLGYIQVKGKDDDLTIISHIPKTDAIITGFNTHKISKSKESDKKKIDTLKVVQLYQPTNKYRMFFNKLDQQYNQCYTITELKTLINQYISKFNLVDTKPQNIKIDENLKEILGNSATIARNEIVAKFIKYATLKYVVLKPGQSLEDDIEIFSGETPKIEIICETKIGRKTVTRVKNFEKFWIKPHIIEEDLRNLCQGSSTLEKIDKFTEVIVQGPHYKSIQDYLINKGVPGNCILYTDKRKNKKRK</sequence>
<dbReference type="Proteomes" id="UP001152531">
    <property type="component" value="Unassembled WGS sequence"/>
</dbReference>
<accession>A0ACA9YD48</accession>
<proteinExistence type="predicted"/>